<feature type="compositionally biased region" description="Basic and acidic residues" evidence="1">
    <location>
        <begin position="87"/>
        <end position="100"/>
    </location>
</feature>
<dbReference type="CDD" id="cd01745">
    <property type="entry name" value="GATase1_2"/>
    <property type="match status" value="1"/>
</dbReference>
<dbReference type="PANTHER" id="PTHR43235:SF1">
    <property type="entry name" value="GLUTAMINE AMIDOTRANSFERASE PB2B2.05-RELATED"/>
    <property type="match status" value="1"/>
</dbReference>
<dbReference type="PROSITE" id="PS51273">
    <property type="entry name" value="GATASE_TYPE_1"/>
    <property type="match status" value="1"/>
</dbReference>
<keyword evidence="2" id="KW-0315">Glutamine amidotransferase</keyword>
<keyword evidence="4" id="KW-1185">Reference proteome</keyword>
<comment type="caution">
    <text evidence="2">The sequence shown here is derived from an EMBL/GenBank/DDBJ whole genome shotgun (WGS) entry which is preliminary data.</text>
</comment>
<gene>
    <name evidence="2" type="ORF">J2S90_002780</name>
    <name evidence="3" type="ORF">J2S93_003122</name>
</gene>
<evidence type="ECO:0000256" key="1">
    <source>
        <dbReference type="SAM" id="MobiDB-lite"/>
    </source>
</evidence>
<dbReference type="Pfam" id="PF07722">
    <property type="entry name" value="Peptidase_C26"/>
    <property type="match status" value="1"/>
</dbReference>
<organism evidence="2 5">
    <name type="scientific">Arthrobacter bambusae</name>
    <dbReference type="NCBI Taxonomy" id="1338426"/>
    <lineage>
        <taxon>Bacteria</taxon>
        <taxon>Bacillati</taxon>
        <taxon>Actinomycetota</taxon>
        <taxon>Actinomycetes</taxon>
        <taxon>Micrococcales</taxon>
        <taxon>Micrococcaceae</taxon>
        <taxon>Arthrobacter</taxon>
    </lineage>
</organism>
<dbReference type="Proteomes" id="UP001242995">
    <property type="component" value="Unassembled WGS sequence"/>
</dbReference>
<dbReference type="Proteomes" id="UP001230951">
    <property type="component" value="Unassembled WGS sequence"/>
</dbReference>
<evidence type="ECO:0000313" key="2">
    <source>
        <dbReference type="EMBL" id="MDP9905809.1"/>
    </source>
</evidence>
<dbReference type="Gene3D" id="3.40.50.880">
    <property type="match status" value="1"/>
</dbReference>
<dbReference type="EMBL" id="JAUSTF010000007">
    <property type="protein sequence ID" value="MDQ0181683.1"/>
    <property type="molecule type" value="Genomic_DNA"/>
</dbReference>
<sequence length="266" mass="28547">MTQNQTQAPGSSRPPRIALTTYLQNAKWGIWDARAAVLPATYLEAVVAAGGTPLLLPPIGTDTSVLDLVDGLIVVGGADVDPGNYDAEPHPSTRSQPERDEHDISLTLAALEKGIPLFAICRGAQILNVALGGNLIQHVPDVLPEANYQPAPGVYGEVEFDTRPGSISAQLLGEKASAPVYHHQILDRVAEGLCVTARAADGTVEAVESTQGSWALGVQFHPEQNRSDVRLFEGFIEAARRYRDGELYAERLDPSTEFTATEKSWA</sequence>
<dbReference type="InterPro" id="IPR044668">
    <property type="entry name" value="PuuD-like"/>
</dbReference>
<dbReference type="GO" id="GO:0033969">
    <property type="term" value="F:gamma-glutamyl-gamma-aminobutyrate hydrolase activity"/>
    <property type="evidence" value="ECO:0007669"/>
    <property type="project" value="TreeGrafter"/>
</dbReference>
<accession>A0AAW8DGL2</accession>
<dbReference type="AlphaFoldDB" id="A0AAW8DGL2"/>
<evidence type="ECO:0000313" key="5">
    <source>
        <dbReference type="Proteomes" id="UP001242995"/>
    </source>
</evidence>
<dbReference type="InterPro" id="IPR029062">
    <property type="entry name" value="Class_I_gatase-like"/>
</dbReference>
<dbReference type="SUPFAM" id="SSF52317">
    <property type="entry name" value="Class I glutamine amidotransferase-like"/>
    <property type="match status" value="1"/>
</dbReference>
<feature type="region of interest" description="Disordered" evidence="1">
    <location>
        <begin position="80"/>
        <end position="100"/>
    </location>
</feature>
<dbReference type="InterPro" id="IPR011697">
    <property type="entry name" value="Peptidase_C26"/>
</dbReference>
<dbReference type="PANTHER" id="PTHR43235">
    <property type="entry name" value="GLUTAMINE AMIDOTRANSFERASE PB2B2.05-RELATED"/>
    <property type="match status" value="1"/>
</dbReference>
<dbReference type="GO" id="GO:0006598">
    <property type="term" value="P:polyamine catabolic process"/>
    <property type="evidence" value="ECO:0007669"/>
    <property type="project" value="TreeGrafter"/>
</dbReference>
<dbReference type="RefSeq" id="WP_306962014.1">
    <property type="nucleotide sequence ID" value="NZ_JAUSRG010000007.1"/>
</dbReference>
<reference evidence="2 4" key="1">
    <citation type="submission" date="2023-07" db="EMBL/GenBank/DDBJ databases">
        <title>Sorghum-associated microbial communities from plants grown in Nebraska, USA.</title>
        <authorList>
            <person name="Schachtman D."/>
        </authorList>
    </citation>
    <scope>NUCLEOTIDE SEQUENCE</scope>
    <source>
        <strain evidence="2">DS1006</strain>
        <strain evidence="3 4">DS1016</strain>
    </source>
</reference>
<dbReference type="GO" id="GO:0005829">
    <property type="term" value="C:cytosol"/>
    <property type="evidence" value="ECO:0007669"/>
    <property type="project" value="TreeGrafter"/>
</dbReference>
<proteinExistence type="predicted"/>
<evidence type="ECO:0000313" key="3">
    <source>
        <dbReference type="EMBL" id="MDQ0181683.1"/>
    </source>
</evidence>
<name>A0AAW8DGL2_9MICC</name>
<protein>
    <submittedName>
        <fullName evidence="2">Glutamine amidotransferase</fullName>
    </submittedName>
</protein>
<evidence type="ECO:0000313" key="4">
    <source>
        <dbReference type="Proteomes" id="UP001230951"/>
    </source>
</evidence>
<dbReference type="EMBL" id="JAUSRG010000007">
    <property type="protein sequence ID" value="MDP9905809.1"/>
    <property type="molecule type" value="Genomic_DNA"/>
</dbReference>